<sequence length="140" mass="15698">MQGKAVLSSLTLEIFFTLNAYYFALFWLLEILLFVYKAEILPYPGTNIALDIVLIFVLAAIEVLRIFIGSKGNLTEHSLSTIISLVFLACSVVLVIYFLLWQTYVMRADVVLCGILLSLQAVEFLFSVVALCSFSRNTTL</sequence>
<keyword evidence="4 7" id="KW-1133">Transmembrane helix</keyword>
<keyword evidence="6" id="KW-0966">Cell projection</keyword>
<feature type="transmembrane region" description="Helical" evidence="7">
    <location>
        <begin position="80"/>
        <end position="100"/>
    </location>
</feature>
<evidence type="ECO:0000313" key="8">
    <source>
        <dbReference type="EMBL" id="CAK8673946.1"/>
    </source>
</evidence>
<comment type="subcellular location">
    <subcellularLocation>
        <location evidence="1">Cell projection</location>
        <location evidence="1">Cilium</location>
    </subcellularLocation>
    <subcellularLocation>
        <location evidence="2">Membrane</location>
        <topology evidence="2">Multi-pass membrane protein</topology>
    </subcellularLocation>
</comment>
<evidence type="ECO:0000256" key="1">
    <source>
        <dbReference type="ARBA" id="ARBA00004138"/>
    </source>
</evidence>
<dbReference type="Pfam" id="PF09799">
    <property type="entry name" value="Transmemb_17"/>
    <property type="match status" value="1"/>
</dbReference>
<evidence type="ECO:0000256" key="5">
    <source>
        <dbReference type="ARBA" id="ARBA00023136"/>
    </source>
</evidence>
<evidence type="ECO:0000313" key="9">
    <source>
        <dbReference type="Proteomes" id="UP001642483"/>
    </source>
</evidence>
<feature type="transmembrane region" description="Helical" evidence="7">
    <location>
        <begin position="48"/>
        <end position="68"/>
    </location>
</feature>
<comment type="caution">
    <text evidence="8">The sequence shown here is derived from an EMBL/GenBank/DDBJ whole genome shotgun (WGS) entry which is preliminary data.</text>
</comment>
<feature type="transmembrane region" description="Helical" evidence="7">
    <location>
        <begin position="20"/>
        <end position="36"/>
    </location>
</feature>
<dbReference type="Proteomes" id="UP001642483">
    <property type="component" value="Unassembled WGS sequence"/>
</dbReference>
<evidence type="ECO:0008006" key="10">
    <source>
        <dbReference type="Google" id="ProtNLM"/>
    </source>
</evidence>
<dbReference type="EMBL" id="CAWYQH010000002">
    <property type="protein sequence ID" value="CAK8673946.1"/>
    <property type="molecule type" value="Genomic_DNA"/>
</dbReference>
<evidence type="ECO:0000256" key="4">
    <source>
        <dbReference type="ARBA" id="ARBA00022989"/>
    </source>
</evidence>
<gene>
    <name evidence="8" type="ORF">CVLEPA_LOCUS3676</name>
</gene>
<dbReference type="PANTHER" id="PTHR13531">
    <property type="entry name" value="GEO07735P1-RELATED-RELATED"/>
    <property type="match status" value="1"/>
</dbReference>
<evidence type="ECO:0000256" key="7">
    <source>
        <dbReference type="SAM" id="Phobius"/>
    </source>
</evidence>
<name>A0ABP0F2K1_CLALP</name>
<keyword evidence="3 7" id="KW-0812">Transmembrane</keyword>
<dbReference type="InterPro" id="IPR019184">
    <property type="entry name" value="Uncharacterised_TM-17"/>
</dbReference>
<proteinExistence type="predicted"/>
<dbReference type="PANTHER" id="PTHR13531:SF0">
    <property type="entry name" value="GEO07735P1-RELATED"/>
    <property type="match status" value="1"/>
</dbReference>
<protein>
    <recommendedName>
        <fullName evidence="10">Transmembrane protein</fullName>
    </recommendedName>
</protein>
<organism evidence="8 9">
    <name type="scientific">Clavelina lepadiformis</name>
    <name type="common">Light-bulb sea squirt</name>
    <name type="synonym">Ascidia lepadiformis</name>
    <dbReference type="NCBI Taxonomy" id="159417"/>
    <lineage>
        <taxon>Eukaryota</taxon>
        <taxon>Metazoa</taxon>
        <taxon>Chordata</taxon>
        <taxon>Tunicata</taxon>
        <taxon>Ascidiacea</taxon>
        <taxon>Aplousobranchia</taxon>
        <taxon>Clavelinidae</taxon>
        <taxon>Clavelina</taxon>
    </lineage>
</organism>
<evidence type="ECO:0000256" key="2">
    <source>
        <dbReference type="ARBA" id="ARBA00004141"/>
    </source>
</evidence>
<reference evidence="8 9" key="1">
    <citation type="submission" date="2024-02" db="EMBL/GenBank/DDBJ databases">
        <authorList>
            <person name="Daric V."/>
            <person name="Darras S."/>
        </authorList>
    </citation>
    <scope>NUCLEOTIDE SEQUENCE [LARGE SCALE GENOMIC DNA]</scope>
</reference>
<evidence type="ECO:0000256" key="6">
    <source>
        <dbReference type="ARBA" id="ARBA00023273"/>
    </source>
</evidence>
<evidence type="ECO:0000256" key="3">
    <source>
        <dbReference type="ARBA" id="ARBA00022692"/>
    </source>
</evidence>
<feature type="transmembrane region" description="Helical" evidence="7">
    <location>
        <begin position="112"/>
        <end position="136"/>
    </location>
</feature>
<accession>A0ABP0F2K1</accession>
<keyword evidence="9" id="KW-1185">Reference proteome</keyword>
<keyword evidence="5 7" id="KW-0472">Membrane</keyword>